<keyword evidence="2" id="KW-1133">Transmembrane helix</keyword>
<organism evidence="3 4">
    <name type="scientific">Micromonospora costi</name>
    <dbReference type="NCBI Taxonomy" id="1530042"/>
    <lineage>
        <taxon>Bacteria</taxon>
        <taxon>Bacillati</taxon>
        <taxon>Actinomycetota</taxon>
        <taxon>Actinomycetes</taxon>
        <taxon>Micromonosporales</taxon>
        <taxon>Micromonosporaceae</taxon>
        <taxon>Micromonospora</taxon>
    </lineage>
</organism>
<feature type="region of interest" description="Disordered" evidence="1">
    <location>
        <begin position="50"/>
        <end position="143"/>
    </location>
</feature>
<name>A0A3B0AEX3_9ACTN</name>
<dbReference type="EMBL" id="RBAN01000001">
    <property type="protein sequence ID" value="RKN58851.1"/>
    <property type="molecule type" value="Genomic_DNA"/>
</dbReference>
<accession>A0A3B0AEX3</accession>
<comment type="caution">
    <text evidence="3">The sequence shown here is derived from an EMBL/GenBank/DDBJ whole genome shotgun (WGS) entry which is preliminary data.</text>
</comment>
<gene>
    <name evidence="3" type="ORF">D7193_10120</name>
</gene>
<dbReference type="OrthoDB" id="3544131at2"/>
<proteinExistence type="predicted"/>
<sequence>MHNQPGAEPPVFVDRTGRRRRLTVIAGTAMGVGLLASVVLILAGLFFESPVPVPGWPDSRPARPIEAGLDGRDGIGTSPSAGPSPATTSTSPAGMPSRSPSPTAVRATTVPTGAARPTGSERPGQGDERRNTPKPSRSPGKPQ</sequence>
<evidence type="ECO:0000313" key="4">
    <source>
        <dbReference type="Proteomes" id="UP000279968"/>
    </source>
</evidence>
<dbReference type="RefSeq" id="WP_120779007.1">
    <property type="nucleotide sequence ID" value="NZ_JBHLUP010000009.1"/>
</dbReference>
<keyword evidence="4" id="KW-1185">Reference proteome</keyword>
<evidence type="ECO:0000256" key="1">
    <source>
        <dbReference type="SAM" id="MobiDB-lite"/>
    </source>
</evidence>
<evidence type="ECO:0000313" key="3">
    <source>
        <dbReference type="EMBL" id="RKN58851.1"/>
    </source>
</evidence>
<reference evidence="3 4" key="1">
    <citation type="journal article" date="2015" name="Int. J. Syst. Evol. Microbiol.">
        <title>Micromonospora costi sp. nov., isolated from a leaf of Costus speciosus.</title>
        <authorList>
            <person name="Thawai C."/>
        </authorList>
    </citation>
    <scope>NUCLEOTIDE SEQUENCE [LARGE SCALE GENOMIC DNA]</scope>
    <source>
        <strain evidence="3 4">CS1-12</strain>
    </source>
</reference>
<feature type="transmembrane region" description="Helical" evidence="2">
    <location>
        <begin position="22"/>
        <end position="47"/>
    </location>
</feature>
<keyword evidence="2" id="KW-0812">Transmembrane</keyword>
<dbReference type="Proteomes" id="UP000279968">
    <property type="component" value="Unassembled WGS sequence"/>
</dbReference>
<keyword evidence="2" id="KW-0472">Membrane</keyword>
<feature type="compositionally biased region" description="Low complexity" evidence="1">
    <location>
        <begin position="76"/>
        <end position="94"/>
    </location>
</feature>
<dbReference type="AlphaFoldDB" id="A0A3B0AEX3"/>
<evidence type="ECO:0000256" key="2">
    <source>
        <dbReference type="SAM" id="Phobius"/>
    </source>
</evidence>
<protein>
    <submittedName>
        <fullName evidence="3">Uncharacterized protein</fullName>
    </submittedName>
</protein>